<evidence type="ECO:0000256" key="3">
    <source>
        <dbReference type="ARBA" id="ARBA00022692"/>
    </source>
</evidence>
<comment type="subcellular location">
    <subcellularLocation>
        <location evidence="1">Cell membrane</location>
        <topology evidence="1">Multi-pass membrane protein</topology>
    </subcellularLocation>
</comment>
<evidence type="ECO:0000256" key="4">
    <source>
        <dbReference type="ARBA" id="ARBA00022989"/>
    </source>
</evidence>
<feature type="transmembrane region" description="Helical" evidence="6">
    <location>
        <begin position="389"/>
        <end position="410"/>
    </location>
</feature>
<organism evidence="7 8">
    <name type="scientific">Solidesulfovibrio carbinoliphilus subsp. oakridgensis</name>
    <dbReference type="NCBI Taxonomy" id="694327"/>
    <lineage>
        <taxon>Bacteria</taxon>
        <taxon>Pseudomonadati</taxon>
        <taxon>Thermodesulfobacteriota</taxon>
        <taxon>Desulfovibrionia</taxon>
        <taxon>Desulfovibrionales</taxon>
        <taxon>Desulfovibrionaceae</taxon>
        <taxon>Solidesulfovibrio</taxon>
    </lineage>
</organism>
<feature type="transmembrane region" description="Helical" evidence="6">
    <location>
        <begin position="447"/>
        <end position="465"/>
    </location>
</feature>
<keyword evidence="2" id="KW-1003">Cell membrane</keyword>
<feature type="transmembrane region" description="Helical" evidence="6">
    <location>
        <begin position="48"/>
        <end position="70"/>
    </location>
</feature>
<feature type="transmembrane region" description="Helical" evidence="6">
    <location>
        <begin position="178"/>
        <end position="198"/>
    </location>
</feature>
<name>G7Q6H7_9BACT</name>
<feature type="transmembrane region" description="Helical" evidence="6">
    <location>
        <begin position="219"/>
        <end position="242"/>
    </location>
</feature>
<evidence type="ECO:0000313" key="7">
    <source>
        <dbReference type="EMBL" id="EHJ47590.1"/>
    </source>
</evidence>
<dbReference type="OrthoDB" id="5240734at2"/>
<feature type="transmembrane region" description="Helical" evidence="6">
    <location>
        <begin position="15"/>
        <end position="36"/>
    </location>
</feature>
<reference evidence="8" key="1">
    <citation type="journal article" date="2015" name="Genome Announc.">
        <title>High-Quality Draft Genome Sequence of Desulfovibrio carbinoliphilus FW-101-2B, an Organic Acid-Oxidizing Sulfate-Reducing Bacterium Isolated from Uranium(VI)-Contaminated Groundwater.</title>
        <authorList>
            <person name="Ramsay B.D."/>
            <person name="Hwang C."/>
            <person name="Woo H.L."/>
            <person name="Carroll S.L."/>
            <person name="Lucas S."/>
            <person name="Han J."/>
            <person name="Lapidus A.L."/>
            <person name="Cheng J.F."/>
            <person name="Goodwin L.A."/>
            <person name="Pitluck S."/>
            <person name="Peters L."/>
            <person name="Chertkov O."/>
            <person name="Held B."/>
            <person name="Detter J.C."/>
            <person name="Han C.S."/>
            <person name="Tapia R."/>
            <person name="Land M.L."/>
            <person name="Hauser L.J."/>
            <person name="Kyrpides N.C."/>
            <person name="Ivanova N.N."/>
            <person name="Mikhailova N."/>
            <person name="Pagani I."/>
            <person name="Woyke T."/>
            <person name="Arkin A.P."/>
            <person name="Dehal P."/>
            <person name="Chivian D."/>
            <person name="Criddle C.S."/>
            <person name="Wu W."/>
            <person name="Chakraborty R."/>
            <person name="Hazen T.C."/>
            <person name="Fields M.W."/>
        </authorList>
    </citation>
    <scope>NUCLEOTIDE SEQUENCE [LARGE SCALE GENOMIC DNA]</scope>
    <source>
        <strain evidence="8">FW-101-2B</strain>
    </source>
</reference>
<proteinExistence type="predicted"/>
<evidence type="ECO:0000256" key="1">
    <source>
        <dbReference type="ARBA" id="ARBA00004651"/>
    </source>
</evidence>
<dbReference type="STRING" id="694327.DFW101_1582"/>
<keyword evidence="3 6" id="KW-0812">Transmembrane</keyword>
<accession>G7Q6H7</accession>
<feature type="transmembrane region" description="Helical" evidence="6">
    <location>
        <begin position="422"/>
        <end position="441"/>
    </location>
</feature>
<keyword evidence="5 6" id="KW-0472">Membrane</keyword>
<dbReference type="eggNOG" id="COG2244">
    <property type="taxonomic scope" value="Bacteria"/>
</dbReference>
<dbReference type="GO" id="GO:0005886">
    <property type="term" value="C:plasma membrane"/>
    <property type="evidence" value="ECO:0007669"/>
    <property type="project" value="UniProtKB-SubCell"/>
</dbReference>
<feature type="transmembrane region" description="Helical" evidence="6">
    <location>
        <begin position="363"/>
        <end position="383"/>
    </location>
</feature>
<dbReference type="EMBL" id="CM001368">
    <property type="protein sequence ID" value="EHJ47590.1"/>
    <property type="molecule type" value="Genomic_DNA"/>
</dbReference>
<feature type="transmembrane region" description="Helical" evidence="6">
    <location>
        <begin position="262"/>
        <end position="281"/>
    </location>
</feature>
<feature type="transmembrane region" description="Helical" evidence="6">
    <location>
        <begin position="293"/>
        <end position="314"/>
    </location>
</feature>
<evidence type="ECO:0000256" key="5">
    <source>
        <dbReference type="ARBA" id="ARBA00023136"/>
    </source>
</evidence>
<dbReference type="InterPro" id="IPR050833">
    <property type="entry name" value="Poly_Biosynth_Transport"/>
</dbReference>
<protein>
    <submittedName>
        <fullName evidence="7">Polysaccharide biosynthesis protein</fullName>
    </submittedName>
</protein>
<feature type="transmembrane region" description="Helical" evidence="6">
    <location>
        <begin position="334"/>
        <end position="351"/>
    </location>
</feature>
<evidence type="ECO:0000256" key="6">
    <source>
        <dbReference type="SAM" id="Phobius"/>
    </source>
</evidence>
<keyword evidence="4 6" id="KW-1133">Transmembrane helix</keyword>
<feature type="transmembrane region" description="Helical" evidence="6">
    <location>
        <begin position="154"/>
        <end position="172"/>
    </location>
</feature>
<dbReference type="Pfam" id="PF13440">
    <property type="entry name" value="Polysacc_synt_3"/>
    <property type="match status" value="1"/>
</dbReference>
<dbReference type="PANTHER" id="PTHR30250:SF11">
    <property type="entry name" value="O-ANTIGEN TRANSPORTER-RELATED"/>
    <property type="match status" value="1"/>
</dbReference>
<sequence>MHGPRETRAVARNTVLLLLSSGIDALSSLGVAMVAARYLGPEGFGEFAFIRVYGLMASPLIAWGTWSVLIRDAARDRDQAGALLMASLTLNLIGAVLVMAASLAGVSLLGFVSPEWRPDFLVGLGSQAILAFEGSLAAIFVAENRVLAQTVAIAAGRILQVALCLAVALAGLPHVMLFWAQVAASAVAVVLAVVYCHRRIVRLPLTLDIGRIRALFRESFSVGMATLLTLGYTFVAVFVLNWAHSMVQLALFQAGQRLITSLMTAIRSFMTAAAPAMARLAGPGGDPDAFRRLVATFIKYILVLTVPVGFFLAAKAEPVLTLLYGPLYGDGAPALMVIAWMPPLLFLNRLLETALISMGRQRTLVYGNVLALALGGAVGLAAIPRLGAVGASLAYLASGLGICLANGVFARAAFAPARTLRAALGPVLCAGVVLGLPGLFLPHLHPLWYAPLGGLYLAALWRLGILGREELRFLADLVRKRGPRPPLEQAVPATRAEGKP</sequence>
<gene>
    <name evidence="7" type="ORF">DFW101_1582</name>
</gene>
<dbReference type="Proteomes" id="UP000004662">
    <property type="component" value="Chromosome"/>
</dbReference>
<dbReference type="HOGENOM" id="CLU_054018_0_0_7"/>
<evidence type="ECO:0000256" key="2">
    <source>
        <dbReference type="ARBA" id="ARBA00022475"/>
    </source>
</evidence>
<dbReference type="PANTHER" id="PTHR30250">
    <property type="entry name" value="PST FAMILY PREDICTED COLANIC ACID TRANSPORTER"/>
    <property type="match status" value="1"/>
</dbReference>
<keyword evidence="8" id="KW-1185">Reference proteome</keyword>
<dbReference type="RefSeq" id="WP_009180985.1">
    <property type="nucleotide sequence ID" value="NZ_CM001368.1"/>
</dbReference>
<evidence type="ECO:0000313" key="8">
    <source>
        <dbReference type="Proteomes" id="UP000004662"/>
    </source>
</evidence>
<dbReference type="AlphaFoldDB" id="G7Q6H7"/>
<feature type="transmembrane region" description="Helical" evidence="6">
    <location>
        <begin position="120"/>
        <end position="142"/>
    </location>
</feature>
<feature type="transmembrane region" description="Helical" evidence="6">
    <location>
        <begin position="82"/>
        <end position="108"/>
    </location>
</feature>